<name>A0A165NUW8_EXIGL</name>
<dbReference type="InParanoid" id="A0A165NUW8"/>
<dbReference type="Pfam" id="PF02320">
    <property type="entry name" value="UCR_hinge"/>
    <property type="match status" value="1"/>
</dbReference>
<dbReference type="PANTHER" id="PTHR15336">
    <property type="entry name" value="UBIQUINOL-CYTOCHROME C REDUCTASE COMPLEX 7.8 KDA PROTEIN"/>
    <property type="match status" value="1"/>
</dbReference>
<evidence type="ECO:0000256" key="9">
    <source>
        <dbReference type="SAM" id="MobiDB-lite"/>
    </source>
</evidence>
<feature type="compositionally biased region" description="Basic and acidic residues" evidence="9">
    <location>
        <begin position="44"/>
        <end position="55"/>
    </location>
</feature>
<feature type="domain" description="Ubiquinol-cytochrome C reductase hinge" evidence="10">
    <location>
        <begin position="45"/>
        <end position="107"/>
    </location>
</feature>
<comment type="similarity">
    <text evidence="2">Belongs to the UQCRH/QCR6 family.</text>
</comment>
<organism evidence="11 12">
    <name type="scientific">Exidia glandulosa HHB12029</name>
    <dbReference type="NCBI Taxonomy" id="1314781"/>
    <lineage>
        <taxon>Eukaryota</taxon>
        <taxon>Fungi</taxon>
        <taxon>Dikarya</taxon>
        <taxon>Basidiomycota</taxon>
        <taxon>Agaricomycotina</taxon>
        <taxon>Agaricomycetes</taxon>
        <taxon>Auriculariales</taxon>
        <taxon>Exidiaceae</taxon>
        <taxon>Exidia</taxon>
    </lineage>
</organism>
<dbReference type="InterPro" id="IPR036811">
    <property type="entry name" value="Ubol_cytC_Rdtase_hinge_dom_sf"/>
</dbReference>
<dbReference type="SUPFAM" id="SSF81531">
    <property type="entry name" value="Non-heme 11 kDa protein of cytochrome bc1 complex (Ubiquinol-cytochrome c reductase)"/>
    <property type="match status" value="1"/>
</dbReference>
<evidence type="ECO:0000256" key="8">
    <source>
        <dbReference type="ARBA" id="ARBA00023136"/>
    </source>
</evidence>
<keyword evidence="6" id="KW-0249">Electron transport</keyword>
<dbReference type="AlphaFoldDB" id="A0A165NUW8"/>
<keyword evidence="3" id="KW-0813">Transport</keyword>
<dbReference type="InterPro" id="IPR023184">
    <property type="entry name" value="Ubol_cytC_Rdtase_hinge_dom"/>
</dbReference>
<keyword evidence="7" id="KW-0496">Mitochondrion</keyword>
<evidence type="ECO:0000256" key="5">
    <source>
        <dbReference type="ARBA" id="ARBA00022792"/>
    </source>
</evidence>
<dbReference type="OrthoDB" id="405848at2759"/>
<protein>
    <recommendedName>
        <fullName evidence="10">Ubiquinol-cytochrome C reductase hinge domain-containing protein</fullName>
    </recommendedName>
</protein>
<evidence type="ECO:0000259" key="10">
    <source>
        <dbReference type="Pfam" id="PF02320"/>
    </source>
</evidence>
<accession>A0A165NUW8</accession>
<keyword evidence="8" id="KW-0472">Membrane</keyword>
<feature type="region of interest" description="Disordered" evidence="9">
    <location>
        <begin position="1"/>
        <end position="55"/>
    </location>
</feature>
<keyword evidence="4" id="KW-0679">Respiratory chain</keyword>
<dbReference type="Proteomes" id="UP000077266">
    <property type="component" value="Unassembled WGS sequence"/>
</dbReference>
<dbReference type="PANTHER" id="PTHR15336:SF0">
    <property type="entry name" value="CYTOCHROME B-C1 COMPLEX SUBUNIT 6, MITOCHONDRIAL"/>
    <property type="match status" value="1"/>
</dbReference>
<dbReference type="InterPro" id="IPR003422">
    <property type="entry name" value="Cyt_b-c1_6"/>
</dbReference>
<feature type="compositionally biased region" description="Polar residues" evidence="9">
    <location>
        <begin position="1"/>
        <end position="11"/>
    </location>
</feature>
<dbReference type="EMBL" id="KV425895">
    <property type="protein sequence ID" value="KZW01258.1"/>
    <property type="molecule type" value="Genomic_DNA"/>
</dbReference>
<dbReference type="GO" id="GO:0006122">
    <property type="term" value="P:mitochondrial electron transport, ubiquinol to cytochrome c"/>
    <property type="evidence" value="ECO:0007669"/>
    <property type="project" value="InterPro"/>
</dbReference>
<evidence type="ECO:0000256" key="7">
    <source>
        <dbReference type="ARBA" id="ARBA00023128"/>
    </source>
</evidence>
<evidence type="ECO:0000256" key="1">
    <source>
        <dbReference type="ARBA" id="ARBA00004137"/>
    </source>
</evidence>
<proteinExistence type="inferred from homology"/>
<keyword evidence="12" id="KW-1185">Reference proteome</keyword>
<dbReference type="Gene3D" id="1.10.287.20">
    <property type="entry name" value="Ubiquinol-cytochrome C reductase hinge domain"/>
    <property type="match status" value="1"/>
</dbReference>
<evidence type="ECO:0000256" key="6">
    <source>
        <dbReference type="ARBA" id="ARBA00022982"/>
    </source>
</evidence>
<evidence type="ECO:0000313" key="11">
    <source>
        <dbReference type="EMBL" id="KZW01258.1"/>
    </source>
</evidence>
<keyword evidence="5" id="KW-0999">Mitochondrion inner membrane</keyword>
<sequence length="107" mass="12123">MLSELLSSIFPTHQAEEAKEDPPADEQQEEEAPAEEEEEEPEPEDRLPELRTECQESKQCAEAAKHYTHCNEKVEAGEGHKGENCVEELMMHCVDKCVAPKLFAELK</sequence>
<dbReference type="STRING" id="1314781.A0A165NUW8"/>
<reference evidence="11 12" key="1">
    <citation type="journal article" date="2016" name="Mol. Biol. Evol.">
        <title>Comparative Genomics of Early-Diverging Mushroom-Forming Fungi Provides Insights into the Origins of Lignocellulose Decay Capabilities.</title>
        <authorList>
            <person name="Nagy L.G."/>
            <person name="Riley R."/>
            <person name="Tritt A."/>
            <person name="Adam C."/>
            <person name="Daum C."/>
            <person name="Floudas D."/>
            <person name="Sun H."/>
            <person name="Yadav J.S."/>
            <person name="Pangilinan J."/>
            <person name="Larsson K.H."/>
            <person name="Matsuura K."/>
            <person name="Barry K."/>
            <person name="Labutti K."/>
            <person name="Kuo R."/>
            <person name="Ohm R.A."/>
            <person name="Bhattacharya S.S."/>
            <person name="Shirouzu T."/>
            <person name="Yoshinaga Y."/>
            <person name="Martin F.M."/>
            <person name="Grigoriev I.V."/>
            <person name="Hibbett D.S."/>
        </authorList>
    </citation>
    <scope>NUCLEOTIDE SEQUENCE [LARGE SCALE GENOMIC DNA]</scope>
    <source>
        <strain evidence="11 12">HHB12029</strain>
    </source>
</reference>
<comment type="subcellular location">
    <subcellularLocation>
        <location evidence="1">Mitochondrion inner membrane</location>
        <topology evidence="1">Peripheral membrane protein</topology>
        <orientation evidence="1">Intermembrane side</orientation>
    </subcellularLocation>
</comment>
<evidence type="ECO:0000256" key="3">
    <source>
        <dbReference type="ARBA" id="ARBA00022448"/>
    </source>
</evidence>
<evidence type="ECO:0000313" key="12">
    <source>
        <dbReference type="Proteomes" id="UP000077266"/>
    </source>
</evidence>
<dbReference type="GO" id="GO:0005743">
    <property type="term" value="C:mitochondrial inner membrane"/>
    <property type="evidence" value="ECO:0007669"/>
    <property type="project" value="UniProtKB-SubCell"/>
</dbReference>
<feature type="compositionally biased region" description="Acidic residues" evidence="9">
    <location>
        <begin position="23"/>
        <end position="43"/>
    </location>
</feature>
<evidence type="ECO:0000256" key="2">
    <source>
        <dbReference type="ARBA" id="ARBA00006498"/>
    </source>
</evidence>
<gene>
    <name evidence="11" type="ORF">EXIGLDRAFT_830215</name>
</gene>
<evidence type="ECO:0000256" key="4">
    <source>
        <dbReference type="ARBA" id="ARBA00022660"/>
    </source>
</evidence>